<keyword evidence="2" id="KW-1133">Transmembrane helix</keyword>
<evidence type="ECO:0000256" key="1">
    <source>
        <dbReference type="SAM" id="MobiDB-lite"/>
    </source>
</evidence>
<protein>
    <submittedName>
        <fullName evidence="3">Uncharacterized protein</fullName>
    </submittedName>
</protein>
<accession>A0AAJ0B8D0</accession>
<sequence length="195" mass="21748">MPPRILVPRVPGTGSRISSSVDAASTTVSSLGPYVAIPIVIGVAIVIALIVYFILTMKKKGAAIRAAEERDPIYEKLAAEQRQLRARQDEDQRHSSDGDSSDSDAESRGGRSPEMNQRRRPGEDRQPQRTRSASRRDHRNRGGRRYEPVRLRDRTHDAAGRIIPPWERMETGRLVNEDPEGFAQPSPLPRAAVRP</sequence>
<feature type="compositionally biased region" description="Basic and acidic residues" evidence="1">
    <location>
        <begin position="105"/>
        <end position="127"/>
    </location>
</feature>
<evidence type="ECO:0000313" key="3">
    <source>
        <dbReference type="EMBL" id="KAK1752644.1"/>
    </source>
</evidence>
<evidence type="ECO:0000256" key="2">
    <source>
        <dbReference type="SAM" id="Phobius"/>
    </source>
</evidence>
<dbReference type="Proteomes" id="UP001239445">
    <property type="component" value="Unassembled WGS sequence"/>
</dbReference>
<feature type="compositionally biased region" description="Basic and acidic residues" evidence="1">
    <location>
        <begin position="82"/>
        <end position="97"/>
    </location>
</feature>
<feature type="compositionally biased region" description="Basic and acidic residues" evidence="1">
    <location>
        <begin position="144"/>
        <end position="159"/>
    </location>
</feature>
<feature type="transmembrane region" description="Helical" evidence="2">
    <location>
        <begin position="35"/>
        <end position="55"/>
    </location>
</feature>
<keyword evidence="2" id="KW-0472">Membrane</keyword>
<proteinExistence type="predicted"/>
<feature type="region of interest" description="Disordered" evidence="1">
    <location>
        <begin position="82"/>
        <end position="195"/>
    </location>
</feature>
<keyword evidence="4" id="KW-1185">Reference proteome</keyword>
<evidence type="ECO:0000313" key="4">
    <source>
        <dbReference type="Proteomes" id="UP001239445"/>
    </source>
</evidence>
<name>A0AAJ0B8D0_9PEZI</name>
<reference evidence="3" key="1">
    <citation type="submission" date="2023-06" db="EMBL/GenBank/DDBJ databases">
        <title>Genome-scale phylogeny and comparative genomics of the fungal order Sordariales.</title>
        <authorList>
            <consortium name="Lawrence Berkeley National Laboratory"/>
            <person name="Hensen N."/>
            <person name="Bonometti L."/>
            <person name="Westerberg I."/>
            <person name="Brannstrom I.O."/>
            <person name="Guillou S."/>
            <person name="Cros-Aarteil S."/>
            <person name="Calhoun S."/>
            <person name="Haridas S."/>
            <person name="Kuo A."/>
            <person name="Mondo S."/>
            <person name="Pangilinan J."/>
            <person name="Riley R."/>
            <person name="Labutti K."/>
            <person name="Andreopoulos B."/>
            <person name="Lipzen A."/>
            <person name="Chen C."/>
            <person name="Yanf M."/>
            <person name="Daum C."/>
            <person name="Ng V."/>
            <person name="Clum A."/>
            <person name="Steindorff A."/>
            <person name="Ohm R."/>
            <person name="Martin F."/>
            <person name="Silar P."/>
            <person name="Natvig D."/>
            <person name="Lalanne C."/>
            <person name="Gautier V."/>
            <person name="Ament-Velasquez S.L."/>
            <person name="Kruys A."/>
            <person name="Hutchinson M.I."/>
            <person name="Powell A.J."/>
            <person name="Barry K."/>
            <person name="Miller A.N."/>
            <person name="Grigoriev I.V."/>
            <person name="Debuchy R."/>
            <person name="Gladieux P."/>
            <person name="Thoren M.H."/>
            <person name="Johannesson H."/>
        </authorList>
    </citation>
    <scope>NUCLEOTIDE SEQUENCE</scope>
    <source>
        <strain evidence="3">PSN4</strain>
    </source>
</reference>
<dbReference type="EMBL" id="MU839839">
    <property type="protein sequence ID" value="KAK1752644.1"/>
    <property type="molecule type" value="Genomic_DNA"/>
</dbReference>
<keyword evidence="2" id="KW-0812">Transmembrane</keyword>
<dbReference type="AlphaFoldDB" id="A0AAJ0B8D0"/>
<gene>
    <name evidence="3" type="ORF">QBC47DRAFT_404967</name>
</gene>
<feature type="compositionally biased region" description="Basic residues" evidence="1">
    <location>
        <begin position="132"/>
        <end position="143"/>
    </location>
</feature>
<comment type="caution">
    <text evidence="3">The sequence shown here is derived from an EMBL/GenBank/DDBJ whole genome shotgun (WGS) entry which is preliminary data.</text>
</comment>
<organism evidence="3 4">
    <name type="scientific">Echria macrotheca</name>
    <dbReference type="NCBI Taxonomy" id="438768"/>
    <lineage>
        <taxon>Eukaryota</taxon>
        <taxon>Fungi</taxon>
        <taxon>Dikarya</taxon>
        <taxon>Ascomycota</taxon>
        <taxon>Pezizomycotina</taxon>
        <taxon>Sordariomycetes</taxon>
        <taxon>Sordariomycetidae</taxon>
        <taxon>Sordariales</taxon>
        <taxon>Schizotheciaceae</taxon>
        <taxon>Echria</taxon>
    </lineage>
</organism>